<dbReference type="EMBL" id="JXTB01000031">
    <property type="protein sequence ID" value="PON73985.1"/>
    <property type="molecule type" value="Genomic_DNA"/>
</dbReference>
<dbReference type="Proteomes" id="UP000237105">
    <property type="component" value="Unassembled WGS sequence"/>
</dbReference>
<dbReference type="OrthoDB" id="10272204at2759"/>
<reference evidence="2" key="1">
    <citation type="submission" date="2016-06" db="EMBL/GenBank/DDBJ databases">
        <title>Parallel loss of symbiosis genes in relatives of nitrogen-fixing non-legume Parasponia.</title>
        <authorList>
            <person name="Van Velzen R."/>
            <person name="Holmer R."/>
            <person name="Bu F."/>
            <person name="Rutten L."/>
            <person name="Van Zeijl A."/>
            <person name="Liu W."/>
            <person name="Santuari L."/>
            <person name="Cao Q."/>
            <person name="Sharma T."/>
            <person name="Shen D."/>
            <person name="Roswanjaya Y."/>
            <person name="Wardhani T."/>
            <person name="Kalhor M.S."/>
            <person name="Jansen J."/>
            <person name="Van den Hoogen J."/>
            <person name="Gungor B."/>
            <person name="Hartog M."/>
            <person name="Hontelez J."/>
            <person name="Verver J."/>
            <person name="Yang W.-C."/>
            <person name="Schijlen E."/>
            <person name="Repin R."/>
            <person name="Schilthuizen M."/>
            <person name="Schranz E."/>
            <person name="Heidstra R."/>
            <person name="Miyata K."/>
            <person name="Fedorova E."/>
            <person name="Kohlen W."/>
            <person name="Bisseling T."/>
            <person name="Smit S."/>
            <person name="Geurts R."/>
        </authorList>
    </citation>
    <scope>NUCLEOTIDE SEQUENCE [LARGE SCALE GENOMIC DNA]</scope>
    <source>
        <strain evidence="2">cv. WU1-14</strain>
    </source>
</reference>
<proteinExistence type="predicted"/>
<dbReference type="AlphaFoldDB" id="A0A2P5DL49"/>
<evidence type="ECO:0000313" key="1">
    <source>
        <dbReference type="EMBL" id="PON73985.1"/>
    </source>
</evidence>
<organism evidence="1 2">
    <name type="scientific">Parasponia andersonii</name>
    <name type="common">Sponia andersonii</name>
    <dbReference type="NCBI Taxonomy" id="3476"/>
    <lineage>
        <taxon>Eukaryota</taxon>
        <taxon>Viridiplantae</taxon>
        <taxon>Streptophyta</taxon>
        <taxon>Embryophyta</taxon>
        <taxon>Tracheophyta</taxon>
        <taxon>Spermatophyta</taxon>
        <taxon>Magnoliopsida</taxon>
        <taxon>eudicotyledons</taxon>
        <taxon>Gunneridae</taxon>
        <taxon>Pentapetalae</taxon>
        <taxon>rosids</taxon>
        <taxon>fabids</taxon>
        <taxon>Rosales</taxon>
        <taxon>Cannabaceae</taxon>
        <taxon>Parasponia</taxon>
    </lineage>
</organism>
<protein>
    <submittedName>
        <fullName evidence="1">Uncharacterized protein</fullName>
    </submittedName>
</protein>
<keyword evidence="2" id="KW-1185">Reference proteome</keyword>
<accession>A0A2P5DL49</accession>
<name>A0A2P5DL49_PARAD</name>
<evidence type="ECO:0000313" key="2">
    <source>
        <dbReference type="Proteomes" id="UP000237105"/>
    </source>
</evidence>
<gene>
    <name evidence="1" type="ORF">PanWU01x14_055350</name>
</gene>
<sequence length="110" mass="12708">MAFLVGPEMYSRIFCQTSFHYCIVRELLEDPDLEIDPEKIPVEHLAFPYHGQYNFCGNFDKVTFYSQNLCRIGTLNCKRGSTSKRCLPVRENMDAGQHYTVDEENSGDCL</sequence>
<comment type="caution">
    <text evidence="1">The sequence shown here is derived from an EMBL/GenBank/DDBJ whole genome shotgun (WGS) entry which is preliminary data.</text>
</comment>